<dbReference type="EMBL" id="CAKKMG010000014">
    <property type="protein sequence ID" value="CAH0187038.1"/>
    <property type="molecule type" value="Genomic_DNA"/>
</dbReference>
<accession>A0A9W4KR43</accession>
<evidence type="ECO:0000313" key="2">
    <source>
        <dbReference type="Proteomes" id="UP000789326"/>
    </source>
</evidence>
<dbReference type="AlphaFoldDB" id="A0A9W4KR43"/>
<dbReference type="Proteomes" id="UP000789326">
    <property type="component" value="Unassembled WGS sequence"/>
</dbReference>
<proteinExistence type="predicted"/>
<protein>
    <recommendedName>
        <fullName evidence="3">IDEAL domain-containing protein</fullName>
    </recommendedName>
</protein>
<gene>
    <name evidence="1" type="ORF">SRABI133_01571</name>
</gene>
<reference evidence="1" key="1">
    <citation type="submission" date="2021-11" db="EMBL/GenBank/DDBJ databases">
        <authorList>
            <person name="Bulgarelli D."/>
        </authorList>
    </citation>
    <scope>NUCLEOTIDE SEQUENCE</scope>
    <source>
        <strain evidence="1">Bi133</strain>
    </source>
</reference>
<evidence type="ECO:0008006" key="3">
    <source>
        <dbReference type="Google" id="ProtNLM"/>
    </source>
</evidence>
<sequence length="107" mass="12514">MDEFQVGDWVELQAYYHAFRLRKETVGFVDGINGQKIEIRPTSHPDGQPVEINVRGIYKYDVKLLPFELGEQELDCLIDIALLEKDESAFIELVNRRKVIKEQNHVR</sequence>
<comment type="caution">
    <text evidence="1">The sequence shown here is derived from an EMBL/GenBank/DDBJ whole genome shotgun (WGS) entry which is preliminary data.</text>
</comment>
<evidence type="ECO:0000313" key="1">
    <source>
        <dbReference type="EMBL" id="CAH0187038.1"/>
    </source>
</evidence>
<name>A0A9W4KR43_9BACI</name>
<dbReference type="RefSeq" id="WP_230301448.1">
    <property type="nucleotide sequence ID" value="NZ_CAKKMG010000014.1"/>
</dbReference>
<organism evidence="1 2">
    <name type="scientific">Peribacillus simplex</name>
    <dbReference type="NCBI Taxonomy" id="1478"/>
    <lineage>
        <taxon>Bacteria</taxon>
        <taxon>Bacillati</taxon>
        <taxon>Bacillota</taxon>
        <taxon>Bacilli</taxon>
        <taxon>Bacillales</taxon>
        <taxon>Bacillaceae</taxon>
        <taxon>Peribacillus</taxon>
    </lineage>
</organism>